<dbReference type="EMBL" id="FOIE01000001">
    <property type="protein sequence ID" value="SES72769.1"/>
    <property type="molecule type" value="Genomic_DNA"/>
</dbReference>
<dbReference type="RefSeq" id="WP_091437998.1">
    <property type="nucleotide sequence ID" value="NZ_FOIE01000001.1"/>
</dbReference>
<dbReference type="AlphaFoldDB" id="A0A1H9YUC5"/>
<evidence type="ECO:0000256" key="1">
    <source>
        <dbReference type="SAM" id="MobiDB-lite"/>
    </source>
</evidence>
<dbReference type="InterPro" id="IPR029058">
    <property type="entry name" value="AB_hydrolase_fold"/>
</dbReference>
<proteinExistence type="predicted"/>
<dbReference type="OrthoDB" id="5513277at2"/>
<dbReference type="Pfam" id="PF12697">
    <property type="entry name" value="Abhydrolase_6"/>
    <property type="match status" value="1"/>
</dbReference>
<evidence type="ECO:0000313" key="4">
    <source>
        <dbReference type="Proteomes" id="UP000198507"/>
    </source>
</evidence>
<name>A0A1H9YUC5_9ACTN</name>
<evidence type="ECO:0000313" key="3">
    <source>
        <dbReference type="EMBL" id="SES72769.1"/>
    </source>
</evidence>
<dbReference type="PANTHER" id="PTHR43194">
    <property type="entry name" value="HYDROLASE ALPHA/BETA FOLD FAMILY"/>
    <property type="match status" value="1"/>
</dbReference>
<sequence length="282" mass="29447">MDFGEAYSAAAARWPAGTGALDVPTSWGRTHLLAAGPAGATPTVLLHGGGATATVWAGVARELSGRFRVLAPDQPGSPGRSTSSRPFRTTADQAAWLGELIEALDVGPVHLVGHSAGGHLALTGALERPGTVSSLALLDPTACFTGFSPRYLLHAVPHLVRPTPARVRRFFAWETRGRALDPAWLEVAVRGLTEFDATPIVPTRRPARARLARLTVPTLVLVAGRSRAHDPSRVARSARSLLPAATVVGLPVASHHTIPVLDAGEIAAAVGDHVVRSTAPPR</sequence>
<feature type="compositionally biased region" description="Low complexity" evidence="1">
    <location>
        <begin position="76"/>
        <end position="88"/>
    </location>
</feature>
<keyword evidence="4" id="KW-1185">Reference proteome</keyword>
<reference evidence="4" key="1">
    <citation type="submission" date="2016-10" db="EMBL/GenBank/DDBJ databases">
        <authorList>
            <person name="Varghese N."/>
            <person name="Submissions S."/>
        </authorList>
    </citation>
    <scope>NUCLEOTIDE SEQUENCE [LARGE SCALE GENOMIC DNA]</scope>
    <source>
        <strain evidence="4">DSM 44209</strain>
    </source>
</reference>
<dbReference type="PANTHER" id="PTHR43194:SF2">
    <property type="entry name" value="PEROXISOMAL MEMBRANE PROTEIN LPX1"/>
    <property type="match status" value="1"/>
</dbReference>
<dbReference type="InterPro" id="IPR050228">
    <property type="entry name" value="Carboxylesterase_BioH"/>
</dbReference>
<dbReference type="GO" id="GO:0003824">
    <property type="term" value="F:catalytic activity"/>
    <property type="evidence" value="ECO:0007669"/>
    <property type="project" value="UniProtKB-ARBA"/>
</dbReference>
<feature type="region of interest" description="Disordered" evidence="1">
    <location>
        <begin position="69"/>
        <end position="88"/>
    </location>
</feature>
<dbReference type="Gene3D" id="3.40.50.1820">
    <property type="entry name" value="alpha/beta hydrolase"/>
    <property type="match status" value="1"/>
</dbReference>
<dbReference type="InterPro" id="IPR000073">
    <property type="entry name" value="AB_hydrolase_1"/>
</dbReference>
<dbReference type="Proteomes" id="UP000198507">
    <property type="component" value="Unassembled WGS sequence"/>
</dbReference>
<evidence type="ECO:0000259" key="2">
    <source>
        <dbReference type="Pfam" id="PF12697"/>
    </source>
</evidence>
<feature type="domain" description="AB hydrolase-1" evidence="2">
    <location>
        <begin position="44"/>
        <end position="269"/>
    </location>
</feature>
<protein>
    <submittedName>
        <fullName evidence="3">Pimeloyl-ACP methyl ester carboxylesterase</fullName>
    </submittedName>
</protein>
<organism evidence="3 4">
    <name type="scientific">Geodermatophilus poikilotrophus</name>
    <dbReference type="NCBI Taxonomy" id="1333667"/>
    <lineage>
        <taxon>Bacteria</taxon>
        <taxon>Bacillati</taxon>
        <taxon>Actinomycetota</taxon>
        <taxon>Actinomycetes</taxon>
        <taxon>Geodermatophilales</taxon>
        <taxon>Geodermatophilaceae</taxon>
        <taxon>Geodermatophilus</taxon>
    </lineage>
</organism>
<accession>A0A1H9YUC5</accession>
<dbReference type="PRINTS" id="PR00111">
    <property type="entry name" value="ABHYDROLASE"/>
</dbReference>
<dbReference type="SUPFAM" id="SSF53474">
    <property type="entry name" value="alpha/beta-Hydrolases"/>
    <property type="match status" value="1"/>
</dbReference>
<gene>
    <name evidence="3" type="ORF">SAMN04488546_0284</name>
</gene>